<accession>A0A8B8PZ12</accession>
<proteinExistence type="predicted"/>
<dbReference type="RefSeq" id="XP_030539518.1">
    <property type="nucleotide sequence ID" value="XM_030683658.2"/>
</dbReference>
<gene>
    <name evidence="2" type="primary">LOC115747475</name>
</gene>
<name>A0A8B8PZ12_9MYRT</name>
<protein>
    <submittedName>
        <fullName evidence="2">Uncharacterized protein LOC115747475</fullName>
    </submittedName>
</protein>
<dbReference type="KEGG" id="rarg:115747475"/>
<reference evidence="2" key="1">
    <citation type="submission" date="2025-08" db="UniProtKB">
        <authorList>
            <consortium name="RefSeq"/>
        </authorList>
    </citation>
    <scope>IDENTIFICATION</scope>
    <source>
        <tissue evidence="2">Leaf</tissue>
    </source>
</reference>
<dbReference type="OrthoDB" id="767245at2759"/>
<organism evidence="1 2">
    <name type="scientific">Rhodamnia argentea</name>
    <dbReference type="NCBI Taxonomy" id="178133"/>
    <lineage>
        <taxon>Eukaryota</taxon>
        <taxon>Viridiplantae</taxon>
        <taxon>Streptophyta</taxon>
        <taxon>Embryophyta</taxon>
        <taxon>Tracheophyta</taxon>
        <taxon>Spermatophyta</taxon>
        <taxon>Magnoliopsida</taxon>
        <taxon>eudicotyledons</taxon>
        <taxon>Gunneridae</taxon>
        <taxon>Pentapetalae</taxon>
        <taxon>rosids</taxon>
        <taxon>malvids</taxon>
        <taxon>Myrtales</taxon>
        <taxon>Myrtaceae</taxon>
        <taxon>Myrtoideae</taxon>
        <taxon>Myrteae</taxon>
        <taxon>Australasian group</taxon>
        <taxon>Rhodamnia</taxon>
    </lineage>
</organism>
<dbReference type="GeneID" id="115747475"/>
<dbReference type="Proteomes" id="UP000827889">
    <property type="component" value="Chromosome 5"/>
</dbReference>
<keyword evidence="1" id="KW-1185">Reference proteome</keyword>
<evidence type="ECO:0000313" key="1">
    <source>
        <dbReference type="Proteomes" id="UP000827889"/>
    </source>
</evidence>
<evidence type="ECO:0000313" key="2">
    <source>
        <dbReference type="RefSeq" id="XP_030539518.1"/>
    </source>
</evidence>
<dbReference type="AlphaFoldDB" id="A0A8B8PZ12"/>
<sequence length="200" mass="22695">MEEKRTAMSLSMRKLALWHSRNFRPLFTHKHLDPIMSTLGFTFLPPAPPSISGGTTWKEYVFAAGGAQGRPRPRLPYPRIDGLHNHTYQAFLEAVNFHLRMHDISTIFHVRGMPMNRGDLHGKWHALEEDELVYVYREGTLDQATHKRYSDSESKSSTGGVYDFDSLAIRDKGGKSQVGQVVPLADIIVSPRGDEEFNPF</sequence>